<accession>A0AAN2FGI1</accession>
<proteinExistence type="predicted"/>
<evidence type="ECO:0000256" key="1">
    <source>
        <dbReference type="ARBA" id="ARBA00022603"/>
    </source>
</evidence>
<name>A0AAN2FGI1_ENTAG</name>
<evidence type="ECO:0000259" key="4">
    <source>
        <dbReference type="Pfam" id="PF07669"/>
    </source>
</evidence>
<evidence type="ECO:0000313" key="7">
    <source>
        <dbReference type="Proteomes" id="UP001158961"/>
    </source>
</evidence>
<dbReference type="GO" id="GO:0003676">
    <property type="term" value="F:nucleic acid binding"/>
    <property type="evidence" value="ECO:0007669"/>
    <property type="project" value="InterPro"/>
</dbReference>
<dbReference type="PROSITE" id="PS00092">
    <property type="entry name" value="N6_MTASE"/>
    <property type="match status" value="1"/>
</dbReference>
<keyword evidence="2" id="KW-0808">Transferase</keyword>
<dbReference type="Proteomes" id="UP001158961">
    <property type="component" value="Chromosome"/>
</dbReference>
<evidence type="ECO:0000259" key="5">
    <source>
        <dbReference type="Pfam" id="PF18135"/>
    </source>
</evidence>
<keyword evidence="1" id="KW-0489">Methyltransferase</keyword>
<dbReference type="InterPro" id="IPR029063">
    <property type="entry name" value="SAM-dependent_MTases_sf"/>
</dbReference>
<evidence type="ECO:0000256" key="2">
    <source>
        <dbReference type="ARBA" id="ARBA00022679"/>
    </source>
</evidence>
<dbReference type="GO" id="GO:0032259">
    <property type="term" value="P:methylation"/>
    <property type="evidence" value="ECO:0007669"/>
    <property type="project" value="UniProtKB-KW"/>
</dbReference>
<sequence length="314" mass="36039">MYEQEDQIQERLAENSRRRTLQRNLKDIRVILGNPPYSIGQTSQNDNNANVDYPILDSRIENTYAKNSNSSLSKGLYDSYIRAIRWASDRIGDRGVIGYVTNAGFIEANTADGMRKCLAKEFSNIWIFHLRGNARTSGELRRKEKDNVFGQGTRTPVAITLLVKNPEAKEHGKIYIHDIGDYLSQDEKLLKIKELSDITGITENEGWAHIVPDIHGDWLNQRDESFNEFIVMGDKKGSNNKLYDNFSMGVSTNRDAWCWNPSKRKLTENMGEMITFYNEEVIRFQRRYAENTPKEKGELVQGFLNTDPKKSAGQ</sequence>
<gene>
    <name evidence="6" type="ORF">DAPPPG734_18880</name>
</gene>
<dbReference type="AlphaFoldDB" id="A0AAN2FGI1"/>
<evidence type="ECO:0000256" key="3">
    <source>
        <dbReference type="SAM" id="MobiDB-lite"/>
    </source>
</evidence>
<protein>
    <submittedName>
        <fullName evidence="6">Type-ISP-C domain-containing protein</fullName>
    </submittedName>
</protein>
<dbReference type="EMBL" id="OW970315">
    <property type="protein sequence ID" value="CAH6336785.1"/>
    <property type="molecule type" value="Genomic_DNA"/>
</dbReference>
<feature type="domain" description="Type ISP restriction-modification enzyme LLaBIII C-terminal specificity" evidence="5">
    <location>
        <begin position="242"/>
        <end position="290"/>
    </location>
</feature>
<dbReference type="Pfam" id="PF18135">
    <property type="entry name" value="Type_ISP_C"/>
    <property type="match status" value="1"/>
</dbReference>
<dbReference type="InterPro" id="IPR041635">
    <property type="entry name" value="Type_ISP_LLaBIII_C"/>
</dbReference>
<feature type="domain" description="Type II methyltransferase M.TaqI-like" evidence="4">
    <location>
        <begin position="29"/>
        <end position="130"/>
    </location>
</feature>
<reference evidence="6" key="1">
    <citation type="submission" date="2022-05" db="EMBL/GenBank/DDBJ databases">
        <authorList>
            <person name="Pothier F. J."/>
        </authorList>
    </citation>
    <scope>NUCLEOTIDE SEQUENCE</scope>
    <source>
        <strain evidence="6">DAPP-PG734</strain>
    </source>
</reference>
<dbReference type="InterPro" id="IPR011639">
    <property type="entry name" value="MethylTrfase_TaqI-like_dom"/>
</dbReference>
<dbReference type="Pfam" id="PF07669">
    <property type="entry name" value="Eco57I"/>
    <property type="match status" value="1"/>
</dbReference>
<organism evidence="6 7">
    <name type="scientific">Enterobacter agglomerans</name>
    <name type="common">Erwinia herbicola</name>
    <name type="synonym">Pantoea agglomerans</name>
    <dbReference type="NCBI Taxonomy" id="549"/>
    <lineage>
        <taxon>Bacteria</taxon>
        <taxon>Pseudomonadati</taxon>
        <taxon>Pseudomonadota</taxon>
        <taxon>Gammaproteobacteria</taxon>
        <taxon>Enterobacterales</taxon>
        <taxon>Erwiniaceae</taxon>
        <taxon>Pantoea</taxon>
        <taxon>Pantoea agglomerans group</taxon>
    </lineage>
</organism>
<dbReference type="GO" id="GO:0006304">
    <property type="term" value="P:DNA modification"/>
    <property type="evidence" value="ECO:0007669"/>
    <property type="project" value="InterPro"/>
</dbReference>
<feature type="region of interest" description="Disordered" evidence="3">
    <location>
        <begin position="295"/>
        <end position="314"/>
    </location>
</feature>
<dbReference type="GO" id="GO:0009007">
    <property type="term" value="F:site-specific DNA-methyltransferase (adenine-specific) activity"/>
    <property type="evidence" value="ECO:0007669"/>
    <property type="project" value="UniProtKB-EC"/>
</dbReference>
<dbReference type="InterPro" id="IPR002052">
    <property type="entry name" value="DNA_methylase_N6_adenine_CS"/>
</dbReference>
<dbReference type="SUPFAM" id="SSF53335">
    <property type="entry name" value="S-adenosyl-L-methionine-dependent methyltransferases"/>
    <property type="match status" value="1"/>
</dbReference>
<evidence type="ECO:0000313" key="6">
    <source>
        <dbReference type="EMBL" id="CAH6336785.1"/>
    </source>
</evidence>
<dbReference type="Gene3D" id="3.40.50.150">
    <property type="entry name" value="Vaccinia Virus protein VP39"/>
    <property type="match status" value="1"/>
</dbReference>